<protein>
    <recommendedName>
        <fullName evidence="2">DUF8196 domain-containing protein</fullName>
    </recommendedName>
</protein>
<organism evidence="3 4">
    <name type="scientific">Ignisphaera aggregans (strain DSM 17230 / JCM 13409 / AQ1.S1)</name>
    <dbReference type="NCBI Taxonomy" id="583356"/>
    <lineage>
        <taxon>Archaea</taxon>
        <taxon>Thermoproteota</taxon>
        <taxon>Thermoprotei</taxon>
        <taxon>Desulfurococcales</taxon>
        <taxon>Desulfurococcaceae</taxon>
        <taxon>Ignisphaera</taxon>
    </lineage>
</organism>
<dbReference type="Proteomes" id="UP000001304">
    <property type="component" value="Chromosome"/>
</dbReference>
<accession>E0SST5</accession>
<feature type="coiled-coil region" evidence="1">
    <location>
        <begin position="101"/>
        <end position="128"/>
    </location>
</feature>
<gene>
    <name evidence="3" type="ordered locus">Igag_0653</name>
</gene>
<dbReference type="SUPFAM" id="SSF52980">
    <property type="entry name" value="Restriction endonuclease-like"/>
    <property type="match status" value="1"/>
</dbReference>
<evidence type="ECO:0000259" key="2">
    <source>
        <dbReference type="Pfam" id="PF26618"/>
    </source>
</evidence>
<dbReference type="PANTHER" id="PTHR34314:SF6">
    <property type="entry name" value="DUF3782 DOMAIN-CONTAINING PROTEIN"/>
    <property type="match status" value="1"/>
</dbReference>
<dbReference type="HOGENOM" id="CLU_064028_0_0_2"/>
<evidence type="ECO:0000313" key="4">
    <source>
        <dbReference type="Proteomes" id="UP000001304"/>
    </source>
</evidence>
<dbReference type="InterPro" id="IPR058509">
    <property type="entry name" value="DUF8196"/>
</dbReference>
<keyword evidence="4" id="KW-1185">Reference proteome</keyword>
<sequence>MGSELLTKEEKERILKTLEVDIEFRYAVAGLIGLNEILKRLDRHEEELVRIREEQKRIWEEIARLWNEVAKLREDMVKGFERHDREIEMLRKDFLKMVERMDRIETRLTRVERALEHLSISIEEEAQEVISQLLMKRGIQISLSSIKINERYELDIYGSIENITIVGEAKVRASNKTVERLLKRIENVKDVRPDLFRGRIIPVLYCARFLGDSSKAEERGVWLIVSGKEVTKLPL</sequence>
<evidence type="ECO:0000256" key="1">
    <source>
        <dbReference type="SAM" id="Coils"/>
    </source>
</evidence>
<dbReference type="KEGG" id="iag:Igag_0653"/>
<dbReference type="EMBL" id="CP002098">
    <property type="protein sequence ID" value="ADM27485.1"/>
    <property type="molecule type" value="Genomic_DNA"/>
</dbReference>
<dbReference type="Pfam" id="PF26618">
    <property type="entry name" value="DUF8196"/>
    <property type="match status" value="1"/>
</dbReference>
<dbReference type="PANTHER" id="PTHR34314">
    <property type="entry name" value="CRENARCHAEAL PROTEIN, PUTATIVE-RELATED"/>
    <property type="match status" value="1"/>
</dbReference>
<feature type="domain" description="DUF8196" evidence="2">
    <location>
        <begin position="124"/>
        <end position="232"/>
    </location>
</feature>
<dbReference type="InterPro" id="IPR011335">
    <property type="entry name" value="Restrct_endonuc-II-like"/>
</dbReference>
<reference evidence="3 4" key="1">
    <citation type="journal article" date="2010" name="Stand. Genomic Sci.">
        <title>Complete genome sequence of Ignisphaera aggregans type strain (AQ1.S1).</title>
        <authorList>
            <person name="Goker M."/>
            <person name="Held B."/>
            <person name="Lapidus A."/>
            <person name="Nolan M."/>
            <person name="Spring S."/>
            <person name="Yasawong M."/>
            <person name="Lucas S."/>
            <person name="Glavina Del Rio T."/>
            <person name="Tice H."/>
            <person name="Cheng J.F."/>
            <person name="Goodwin L."/>
            <person name="Tapia R."/>
            <person name="Pitluck S."/>
            <person name="Liolios K."/>
            <person name="Ivanova N."/>
            <person name="Mavromatis K."/>
            <person name="Mikhailova N."/>
            <person name="Pati A."/>
            <person name="Chen A."/>
            <person name="Palaniappan K."/>
            <person name="Brambilla E."/>
            <person name="Land M."/>
            <person name="Hauser L."/>
            <person name="Chang Y.J."/>
            <person name="Jeffries C.D."/>
            <person name="Brettin T."/>
            <person name="Detter J.C."/>
            <person name="Han C."/>
            <person name="Rohde M."/>
            <person name="Sikorski J."/>
            <person name="Woyke T."/>
            <person name="Bristow J."/>
            <person name="Eisen J.A."/>
            <person name="Markowitz V."/>
            <person name="Hugenholtz P."/>
            <person name="Kyrpides N.C."/>
            <person name="Klenk H.P."/>
        </authorList>
    </citation>
    <scope>NUCLEOTIDE SEQUENCE [LARGE SCALE GENOMIC DNA]</scope>
    <source>
        <strain evidence="4">DSM 17230 / JCM 13409 / AQ1.S1</strain>
    </source>
</reference>
<name>E0SST5_IGNAA</name>
<dbReference type="BioCyc" id="IAGG583356:GHAH-651-MONOMER"/>
<dbReference type="AlphaFoldDB" id="E0SST5"/>
<evidence type="ECO:0000313" key="3">
    <source>
        <dbReference type="EMBL" id="ADM27485.1"/>
    </source>
</evidence>
<keyword evidence="1" id="KW-0175">Coiled coil</keyword>
<proteinExistence type="predicted"/>
<dbReference type="STRING" id="583356.Igag_0653"/>